<feature type="compositionally biased region" description="Polar residues" evidence="5">
    <location>
        <begin position="168"/>
        <end position="184"/>
    </location>
</feature>
<sequence length="1102" mass="120063">MGFDIECIIDIHTYPGEYFCPVCRTLVYPNEALQSQCTHLYCKACLAHVSNGDKACPYDGYLVLEAHSKPLIETNKVLAENIGKVKVRCLFHKSGCTWEGILSECTSHSSGCAFGNSPVICNRCGVQIVHRQGVYPSQQVAEVNSVSQSGAPATPATTAAAGVDPNKQAAQPISSASQVQNPQVNAAPVVPGQDLNQQANVNSQAPLAVATSEQWYQQQYQQYYQQYAGYDPYQQSYQQYYPYQQQGVQQYQQYPSHAQGQTQPQVYTQPQPQAQPQSFPQVQPQPTAQSQPQALAQPQVQVQPHLPIQPSTTQHQNQNQTNQQQLLQPHVQSHAQVLPHSYPPSLGQPPQTYPVQPHPQGLQHVQVPPYQQPSAQMPNAQPPLALPHQNSHLQPQPSVHPPQPSQPVVPIAQHQNPLQAPHALTGHQSYPQIQHQTPVGSVASGSFPSVHTQNQAMQQQPMMRPPPAPSSNQQHGMLPPQGQFVSHQSLHHSNSQYPSLPVQSHLPQATQQPVSQQYPQHPFSGPYPSQSQQHGPSLQQQPSHIHHSGPQHMALQTSHAPVQSHPNAALGPGPVPGMNPQPPQNYFGRAVPLAPSGSGAAPPVLTVPHGLNQLQVSIDQKKSVALEGQVVPSSAKPEHTAEATIISRNNADKDSSVIGTESFETKAAKLETGPGSEQGSMKECAKSDQADKGNSNDPVLMQTVKEERSENALAQSSGAKSADTEGVIERASSGRVPDHFHQHRSFEVQSNTSKGFPSSALPFGSVGIRDGMGGAQPSGPEGHFVPHHAPVNVSENHFGQQHPANRLEAEMFHKRRMSGFDRGLPHHKESSHGERLKMSVPDHSGTLSAEPHWPHDQAGLGPFDKGPGGFGYDGNAVAPSRLLPSYRPPGAPYINDGAERVVRHSLLNGERRNADFQHRHTDFPGPGFGRGHMDHFAPRSPPREYFGMPPRGYLPHGHAGFDDMDGRGPHMFPGGSRPFRHPSNPVRDSFPDDRFLPLHRHPRGDLVDDHIRAGHPHNFRGEVFGNDLPNHLRGADPLGRRNMHAGEPVGFGPFAGPGSLPRIPFGESFGGNKTAFPRPGEPGFRSRYSLQGVSNERTHMER</sequence>
<keyword evidence="1" id="KW-0479">Metal-binding</keyword>
<feature type="compositionally biased region" description="Polar residues" evidence="5">
    <location>
        <begin position="437"/>
        <end position="452"/>
    </location>
</feature>
<keyword evidence="2 4" id="KW-0863">Zinc-finger</keyword>
<feature type="compositionally biased region" description="Polar residues" evidence="5">
    <location>
        <begin position="483"/>
        <end position="519"/>
    </location>
</feature>
<feature type="region of interest" description="Disordered" evidence="5">
    <location>
        <begin position="746"/>
        <end position="785"/>
    </location>
</feature>
<feature type="compositionally biased region" description="Low complexity" evidence="5">
    <location>
        <begin position="453"/>
        <end position="462"/>
    </location>
</feature>
<dbReference type="GO" id="GO:0008270">
    <property type="term" value="F:zinc ion binding"/>
    <property type="evidence" value="ECO:0007669"/>
    <property type="project" value="UniProtKB-KW"/>
</dbReference>
<dbReference type="PANTHER" id="PTHR37393">
    <property type="entry name" value="AT-RICH INTERACTIVE DOMAIN-CONTAINING PROTEIN 1A-LIKE"/>
    <property type="match status" value="1"/>
</dbReference>
<organism evidence="7 8">
    <name type="scientific">Cuscuta campestris</name>
    <dbReference type="NCBI Taxonomy" id="132261"/>
    <lineage>
        <taxon>Eukaryota</taxon>
        <taxon>Viridiplantae</taxon>
        <taxon>Streptophyta</taxon>
        <taxon>Embryophyta</taxon>
        <taxon>Tracheophyta</taxon>
        <taxon>Spermatophyta</taxon>
        <taxon>Magnoliopsida</taxon>
        <taxon>eudicotyledons</taxon>
        <taxon>Gunneridae</taxon>
        <taxon>Pentapetalae</taxon>
        <taxon>asterids</taxon>
        <taxon>lamiids</taxon>
        <taxon>Solanales</taxon>
        <taxon>Convolvulaceae</taxon>
        <taxon>Cuscuteae</taxon>
        <taxon>Cuscuta</taxon>
        <taxon>Cuscuta subgen. Grammica</taxon>
        <taxon>Cuscuta sect. Cleistogrammica</taxon>
    </lineage>
</organism>
<keyword evidence="3" id="KW-0862">Zinc</keyword>
<evidence type="ECO:0000256" key="1">
    <source>
        <dbReference type="ARBA" id="ARBA00022723"/>
    </source>
</evidence>
<accession>A0A484LJL5</accession>
<evidence type="ECO:0000313" key="7">
    <source>
        <dbReference type="EMBL" id="VFQ76663.1"/>
    </source>
</evidence>
<dbReference type="Proteomes" id="UP000595140">
    <property type="component" value="Unassembled WGS sequence"/>
</dbReference>
<feature type="compositionally biased region" description="Low complexity" evidence="5">
    <location>
        <begin position="251"/>
        <end position="334"/>
    </location>
</feature>
<dbReference type="InterPro" id="IPR017907">
    <property type="entry name" value="Znf_RING_CS"/>
</dbReference>
<evidence type="ECO:0000256" key="2">
    <source>
        <dbReference type="ARBA" id="ARBA00022771"/>
    </source>
</evidence>
<protein>
    <recommendedName>
        <fullName evidence="6">RING-type domain-containing protein</fullName>
    </recommendedName>
</protein>
<keyword evidence="8" id="KW-1185">Reference proteome</keyword>
<proteinExistence type="predicted"/>
<dbReference type="SMART" id="SM00184">
    <property type="entry name" value="RING"/>
    <property type="match status" value="1"/>
</dbReference>
<dbReference type="PROSITE" id="PS00518">
    <property type="entry name" value="ZF_RING_1"/>
    <property type="match status" value="1"/>
</dbReference>
<evidence type="ECO:0000256" key="4">
    <source>
        <dbReference type="PROSITE-ProRule" id="PRU00175"/>
    </source>
</evidence>
<dbReference type="AlphaFoldDB" id="A0A484LJL5"/>
<evidence type="ECO:0000256" key="3">
    <source>
        <dbReference type="ARBA" id="ARBA00022833"/>
    </source>
</evidence>
<feature type="region of interest" description="Disordered" evidence="5">
    <location>
        <begin position="670"/>
        <end position="727"/>
    </location>
</feature>
<feature type="region of interest" description="Disordered" evidence="5">
    <location>
        <begin position="251"/>
        <end position="410"/>
    </location>
</feature>
<dbReference type="Gene3D" id="3.30.40.10">
    <property type="entry name" value="Zinc/RING finger domain, C3HC4 (zinc finger)"/>
    <property type="match status" value="1"/>
</dbReference>
<gene>
    <name evidence="7" type="ORF">CCAM_LOCUS18439</name>
</gene>
<feature type="compositionally biased region" description="Polar residues" evidence="5">
    <location>
        <begin position="747"/>
        <end position="756"/>
    </location>
</feature>
<reference evidence="7 8" key="1">
    <citation type="submission" date="2018-04" db="EMBL/GenBank/DDBJ databases">
        <authorList>
            <person name="Vogel A."/>
        </authorList>
    </citation>
    <scope>NUCLEOTIDE SEQUENCE [LARGE SCALE GENOMIC DNA]</scope>
</reference>
<evidence type="ECO:0000259" key="6">
    <source>
        <dbReference type="PROSITE" id="PS50089"/>
    </source>
</evidence>
<evidence type="ECO:0000256" key="5">
    <source>
        <dbReference type="SAM" id="MobiDB-lite"/>
    </source>
</evidence>
<feature type="region of interest" description="Disordered" evidence="5">
    <location>
        <begin position="437"/>
        <end position="589"/>
    </location>
</feature>
<dbReference type="EMBL" id="OOIL02001568">
    <property type="protein sequence ID" value="VFQ76663.1"/>
    <property type="molecule type" value="Genomic_DNA"/>
</dbReference>
<dbReference type="OrthoDB" id="9049620at2759"/>
<feature type="compositionally biased region" description="Pro residues" evidence="5">
    <location>
        <begin position="398"/>
        <end position="407"/>
    </location>
</feature>
<dbReference type="PANTHER" id="PTHR37393:SF1">
    <property type="entry name" value="AT-RICH INTERACTIVE DOMAIN-CONTAINING PROTEIN 1A-LIKE"/>
    <property type="match status" value="1"/>
</dbReference>
<name>A0A484LJL5_9ASTE</name>
<dbReference type="PROSITE" id="PS50089">
    <property type="entry name" value="ZF_RING_2"/>
    <property type="match status" value="1"/>
</dbReference>
<feature type="compositionally biased region" description="Pro residues" evidence="5">
    <location>
        <begin position="573"/>
        <end position="583"/>
    </location>
</feature>
<evidence type="ECO:0000313" key="8">
    <source>
        <dbReference type="Proteomes" id="UP000595140"/>
    </source>
</evidence>
<feature type="region of interest" description="Disordered" evidence="5">
    <location>
        <begin position="1070"/>
        <end position="1102"/>
    </location>
</feature>
<dbReference type="InterPro" id="IPR001841">
    <property type="entry name" value="Znf_RING"/>
</dbReference>
<dbReference type="SUPFAM" id="SSF57850">
    <property type="entry name" value="RING/U-box"/>
    <property type="match status" value="1"/>
</dbReference>
<dbReference type="InterPro" id="IPR013083">
    <property type="entry name" value="Znf_RING/FYVE/PHD"/>
</dbReference>
<feature type="region of interest" description="Disordered" evidence="5">
    <location>
        <begin position="165"/>
        <end position="190"/>
    </location>
</feature>
<feature type="domain" description="RING-type" evidence="6">
    <location>
        <begin position="20"/>
        <end position="59"/>
    </location>
</feature>
<feature type="compositionally biased region" description="Low complexity" evidence="5">
    <location>
        <begin position="528"/>
        <end position="543"/>
    </location>
</feature>
<feature type="compositionally biased region" description="Polar residues" evidence="5">
    <location>
        <begin position="554"/>
        <end position="566"/>
    </location>
</feature>